<dbReference type="RefSeq" id="WP_379230183.1">
    <property type="nucleotide sequence ID" value="NZ_JBHSTE010000001.1"/>
</dbReference>
<gene>
    <name evidence="2" type="ORF">ACFP56_01070</name>
</gene>
<dbReference type="EMBL" id="JBHSTE010000001">
    <property type="protein sequence ID" value="MFC6331198.1"/>
    <property type="molecule type" value="Genomic_DNA"/>
</dbReference>
<dbReference type="InterPro" id="IPR029442">
    <property type="entry name" value="GyrI-like"/>
</dbReference>
<feature type="domain" description="AraC effector-binding" evidence="1">
    <location>
        <begin position="1"/>
        <end position="151"/>
    </location>
</feature>
<dbReference type="InterPro" id="IPR050908">
    <property type="entry name" value="SmbC-like"/>
</dbReference>
<evidence type="ECO:0000313" key="3">
    <source>
        <dbReference type="Proteomes" id="UP001596233"/>
    </source>
</evidence>
<name>A0ABW1UYH1_9BACL</name>
<dbReference type="PANTHER" id="PTHR40055">
    <property type="entry name" value="TRANSCRIPTIONAL REGULATOR YGIV-RELATED"/>
    <property type="match status" value="1"/>
</dbReference>
<dbReference type="Pfam" id="PF06445">
    <property type="entry name" value="GyrI-like"/>
    <property type="match status" value="1"/>
</dbReference>
<evidence type="ECO:0000313" key="2">
    <source>
        <dbReference type="EMBL" id="MFC6331198.1"/>
    </source>
</evidence>
<dbReference type="InterPro" id="IPR010499">
    <property type="entry name" value="AraC_E-bd"/>
</dbReference>
<dbReference type="Gene3D" id="3.20.80.10">
    <property type="entry name" value="Regulatory factor, effector binding domain"/>
    <property type="match status" value="1"/>
</dbReference>
<keyword evidence="3" id="KW-1185">Reference proteome</keyword>
<comment type="caution">
    <text evidence="2">The sequence shown here is derived from an EMBL/GenBank/DDBJ whole genome shotgun (WGS) entry which is preliminary data.</text>
</comment>
<dbReference type="PANTHER" id="PTHR40055:SF1">
    <property type="entry name" value="TRANSCRIPTIONAL REGULATOR YGIV-RELATED"/>
    <property type="match status" value="1"/>
</dbReference>
<dbReference type="SUPFAM" id="SSF55136">
    <property type="entry name" value="Probable bacterial effector-binding domain"/>
    <property type="match status" value="1"/>
</dbReference>
<dbReference type="InterPro" id="IPR011256">
    <property type="entry name" value="Reg_factor_effector_dom_sf"/>
</dbReference>
<sequence>MSDHVQQLPNYRIAYLRKTGPYGLSNYEVMTALKAWAKRNNLLTASTVLLGISLDNPQYVSPKECRYDASIVIDEHFTMNTEDTIEERMLLGGTYFVHCVKHTPEHIQQAWNNMMSMIDHEGLVIDHKPIIERYIGIMNDESYCEICVPIIQ</sequence>
<accession>A0ABW1UYH1</accession>
<organism evidence="2 3">
    <name type="scientific">Paenibacillus septentrionalis</name>
    <dbReference type="NCBI Taxonomy" id="429342"/>
    <lineage>
        <taxon>Bacteria</taxon>
        <taxon>Bacillati</taxon>
        <taxon>Bacillota</taxon>
        <taxon>Bacilli</taxon>
        <taxon>Bacillales</taxon>
        <taxon>Paenibacillaceae</taxon>
        <taxon>Paenibacillus</taxon>
    </lineage>
</organism>
<dbReference type="SMART" id="SM00871">
    <property type="entry name" value="AraC_E_bind"/>
    <property type="match status" value="1"/>
</dbReference>
<protein>
    <submittedName>
        <fullName evidence="2">GyrI-like domain-containing protein</fullName>
    </submittedName>
</protein>
<proteinExistence type="predicted"/>
<evidence type="ECO:0000259" key="1">
    <source>
        <dbReference type="SMART" id="SM00871"/>
    </source>
</evidence>
<dbReference type="Proteomes" id="UP001596233">
    <property type="component" value="Unassembled WGS sequence"/>
</dbReference>
<reference evidence="3" key="1">
    <citation type="journal article" date="2019" name="Int. J. Syst. Evol. Microbiol.">
        <title>The Global Catalogue of Microorganisms (GCM) 10K type strain sequencing project: providing services to taxonomists for standard genome sequencing and annotation.</title>
        <authorList>
            <consortium name="The Broad Institute Genomics Platform"/>
            <consortium name="The Broad Institute Genome Sequencing Center for Infectious Disease"/>
            <person name="Wu L."/>
            <person name="Ma J."/>
        </authorList>
    </citation>
    <scope>NUCLEOTIDE SEQUENCE [LARGE SCALE GENOMIC DNA]</scope>
    <source>
        <strain evidence="3">PCU 280</strain>
    </source>
</reference>